<dbReference type="Gene3D" id="3.30.420.10">
    <property type="entry name" value="Ribonuclease H-like superfamily/Ribonuclease H"/>
    <property type="match status" value="1"/>
</dbReference>
<evidence type="ECO:0000313" key="4">
    <source>
        <dbReference type="Proteomes" id="UP000820818"/>
    </source>
</evidence>
<dbReference type="Pfam" id="PF00665">
    <property type="entry name" value="rve"/>
    <property type="match status" value="1"/>
</dbReference>
<evidence type="ECO:0000259" key="2">
    <source>
        <dbReference type="PROSITE" id="PS50994"/>
    </source>
</evidence>
<keyword evidence="4" id="KW-1185">Reference proteome</keyword>
<reference evidence="3 4" key="1">
    <citation type="submission" date="2022-05" db="EMBL/GenBank/DDBJ databases">
        <title>A multi-omics perspective on studying reproductive biology in Daphnia sinensis.</title>
        <authorList>
            <person name="Jia J."/>
        </authorList>
    </citation>
    <scope>NUCLEOTIDE SEQUENCE [LARGE SCALE GENOMIC DNA]</scope>
    <source>
        <strain evidence="3 4">WSL</strain>
    </source>
</reference>
<proteinExistence type="predicted"/>
<feature type="compositionally biased region" description="Basic and acidic residues" evidence="1">
    <location>
        <begin position="330"/>
        <end position="347"/>
    </location>
</feature>
<protein>
    <submittedName>
        <fullName evidence="3">Retrovirus-related Pol polyprotein</fullName>
    </submittedName>
</protein>
<sequence>MREDIKEYCRVCKTCLANTKTTNRTFLHPHELAKAPFDVVGMDFMGPFNPPSTRNNKYIMVITDFFTKWPEVVALPDQTALTTADASLNLIVQRHGLPKAIVSDRGSNFTSSVFRHLCKSLNIDQRLTTAYNPASNGHTERFNRTLTTMLRKELEDGCNDNWENILGEVCFAYRTSIHSSTLESPFFMVYGRDANLPINNFLEVMTAPRFHHPTIFQRAREENKKARERQREQYNKRAIIQEYKVGDKVLLDIKVLPHGESKKFVSKFQGPYRITKIYENKTVDIADNSLIPKRVHFNRLRPFFEAMIWKDETCPPFQLTTRPPSPENNHSLETRQDESDDINDSHNGDCNTNQAVKLTEEYTTTHQQTEISPSNRANKSTKETNPPQHELSKPFDNQLIDQPPAYAVFKHDENDEKRQSSPNHHGKWQRGTMETYSLLRFEHVWGKGFCNFSEEEISEEFSKLSTTPPKDDLDREWDELYTSKGDPAAEEINAKVTPGKPYVEEERMNITFTTETTRCGPQPRFNNFTIATNGWELATYRECYWREKYVNFHGKHHVYRNGTWTKAEATLIQPERDWHTTFRYDDDNTYEYEPQANPAYCNNWSATHMNIVADIAAAMAEQNVNDNGGSYPIKTLILTPKEKADISNYVTWWETIKIILALTFQQITTKQVSYLPTIANVMKSIIS</sequence>
<evidence type="ECO:0000256" key="1">
    <source>
        <dbReference type="SAM" id="MobiDB-lite"/>
    </source>
</evidence>
<dbReference type="InterPro" id="IPR050951">
    <property type="entry name" value="Retrovirus_Pol_polyprotein"/>
</dbReference>
<organism evidence="3 4">
    <name type="scientific">Daphnia sinensis</name>
    <dbReference type="NCBI Taxonomy" id="1820382"/>
    <lineage>
        <taxon>Eukaryota</taxon>
        <taxon>Metazoa</taxon>
        <taxon>Ecdysozoa</taxon>
        <taxon>Arthropoda</taxon>
        <taxon>Crustacea</taxon>
        <taxon>Branchiopoda</taxon>
        <taxon>Diplostraca</taxon>
        <taxon>Cladocera</taxon>
        <taxon>Anomopoda</taxon>
        <taxon>Daphniidae</taxon>
        <taxon>Daphnia</taxon>
        <taxon>Daphnia similis group</taxon>
    </lineage>
</organism>
<feature type="compositionally biased region" description="Polar residues" evidence="1">
    <location>
        <begin position="371"/>
        <end position="387"/>
    </location>
</feature>
<dbReference type="PANTHER" id="PTHR37984:SF5">
    <property type="entry name" value="PROTEIN NYNRIN-LIKE"/>
    <property type="match status" value="1"/>
</dbReference>
<feature type="region of interest" description="Disordered" evidence="1">
    <location>
        <begin position="315"/>
        <end position="398"/>
    </location>
</feature>
<evidence type="ECO:0000313" key="3">
    <source>
        <dbReference type="EMBL" id="KAI9554901.1"/>
    </source>
</evidence>
<dbReference type="InterPro" id="IPR036397">
    <property type="entry name" value="RNaseH_sf"/>
</dbReference>
<gene>
    <name evidence="3" type="ORF">GHT06_020179</name>
</gene>
<dbReference type="InterPro" id="IPR001584">
    <property type="entry name" value="Integrase_cat-core"/>
</dbReference>
<name>A0AAD5KL44_9CRUS</name>
<accession>A0AAD5KL44</accession>
<dbReference type="PROSITE" id="PS50994">
    <property type="entry name" value="INTEGRASE"/>
    <property type="match status" value="1"/>
</dbReference>
<comment type="caution">
    <text evidence="3">The sequence shown here is derived from an EMBL/GenBank/DDBJ whole genome shotgun (WGS) entry which is preliminary data.</text>
</comment>
<feature type="domain" description="Integrase catalytic" evidence="2">
    <location>
        <begin position="32"/>
        <end position="193"/>
    </location>
</feature>
<dbReference type="FunFam" id="3.30.420.10:FF:000032">
    <property type="entry name" value="Retrovirus-related Pol polyprotein from transposon 297-like Protein"/>
    <property type="match status" value="1"/>
</dbReference>
<dbReference type="AlphaFoldDB" id="A0AAD5KL44"/>
<dbReference type="Proteomes" id="UP000820818">
    <property type="component" value="Linkage Group LG8"/>
</dbReference>
<feature type="compositionally biased region" description="Low complexity" evidence="1">
    <location>
        <begin position="361"/>
        <end position="370"/>
    </location>
</feature>
<dbReference type="GO" id="GO:0003676">
    <property type="term" value="F:nucleic acid binding"/>
    <property type="evidence" value="ECO:0007669"/>
    <property type="project" value="InterPro"/>
</dbReference>
<dbReference type="InterPro" id="IPR012337">
    <property type="entry name" value="RNaseH-like_sf"/>
</dbReference>
<dbReference type="GO" id="GO:0015074">
    <property type="term" value="P:DNA integration"/>
    <property type="evidence" value="ECO:0007669"/>
    <property type="project" value="InterPro"/>
</dbReference>
<dbReference type="EMBL" id="WJBH02000008">
    <property type="protein sequence ID" value="KAI9554901.1"/>
    <property type="molecule type" value="Genomic_DNA"/>
</dbReference>
<dbReference type="PANTHER" id="PTHR37984">
    <property type="entry name" value="PROTEIN CBG26694"/>
    <property type="match status" value="1"/>
</dbReference>
<feature type="compositionally biased region" description="Polar residues" evidence="1">
    <location>
        <begin position="318"/>
        <end position="329"/>
    </location>
</feature>
<dbReference type="SUPFAM" id="SSF53098">
    <property type="entry name" value="Ribonuclease H-like"/>
    <property type="match status" value="1"/>
</dbReference>